<sequence>MTIPLRRLTAATLAALLAGASLAPQAFAQGAQAPSAAPASDGPKTPLPAPTPRAPQPGGDRRAAPDPDWPCIQPKVGALSYGQMWSGAPLEQALETWRQDEAVADLVPVIVARRTKPEELAAELDTFAKAAGAEKNAKLTLLFAGAFEELNTTRSAILTGIERYARKQRTLSEKIKQESLKLASERKDMATQNSPEFQQKEQERDWDTRIYDERSQALTYVCESPVILEQLAFTLGREIQARMD</sequence>
<proteinExistence type="predicted"/>
<dbReference type="EMBL" id="BSFF01000002">
    <property type="protein sequence ID" value="GLK55427.1"/>
    <property type="molecule type" value="Genomic_DNA"/>
</dbReference>
<feature type="region of interest" description="Disordered" evidence="1">
    <location>
        <begin position="32"/>
        <end position="69"/>
    </location>
</feature>
<evidence type="ECO:0000313" key="3">
    <source>
        <dbReference type="EMBL" id="GLK55427.1"/>
    </source>
</evidence>
<evidence type="ECO:0000313" key="5">
    <source>
        <dbReference type="Proteomes" id="UP000758856"/>
    </source>
</evidence>
<evidence type="ECO:0000313" key="6">
    <source>
        <dbReference type="Proteomes" id="UP001143400"/>
    </source>
</evidence>
<reference evidence="3" key="3">
    <citation type="submission" date="2023-01" db="EMBL/GenBank/DDBJ databases">
        <authorList>
            <person name="Sun Q."/>
            <person name="Evtushenko L."/>
        </authorList>
    </citation>
    <scope>NUCLEOTIDE SEQUENCE</scope>
    <source>
        <strain evidence="3">VKM B-1606</strain>
    </source>
</reference>
<reference evidence="3" key="1">
    <citation type="journal article" date="2014" name="Int. J. Syst. Evol. Microbiol.">
        <title>Complete genome sequence of Corynebacterium casei LMG S-19264T (=DSM 44701T), isolated from a smear-ripened cheese.</title>
        <authorList>
            <consortium name="US DOE Joint Genome Institute (JGI-PGF)"/>
            <person name="Walter F."/>
            <person name="Albersmeier A."/>
            <person name="Kalinowski J."/>
            <person name="Ruckert C."/>
        </authorList>
    </citation>
    <scope>NUCLEOTIDE SEQUENCE</scope>
    <source>
        <strain evidence="3">VKM B-1606</strain>
    </source>
</reference>
<evidence type="ECO:0000256" key="1">
    <source>
        <dbReference type="SAM" id="MobiDB-lite"/>
    </source>
</evidence>
<protein>
    <submittedName>
        <fullName evidence="3">Uncharacterized protein</fullName>
    </submittedName>
</protein>
<dbReference type="Proteomes" id="UP001143400">
    <property type="component" value="Unassembled WGS sequence"/>
</dbReference>
<dbReference type="Proteomes" id="UP000758856">
    <property type="component" value="Unassembled WGS sequence"/>
</dbReference>
<reference evidence="4 5" key="2">
    <citation type="submission" date="2021-01" db="EMBL/GenBank/DDBJ databases">
        <title>Genomic Encyclopedia of Type Strains, Phase IV (KMG-IV): sequencing the most valuable type-strain genomes for metagenomic binning, comparative biology and taxonomic classification.</title>
        <authorList>
            <person name="Goeker M."/>
        </authorList>
    </citation>
    <scope>NUCLEOTIDE SEQUENCE [LARGE SCALE GENOMIC DNA]</scope>
    <source>
        <strain evidence="4 5">DSM 6130</strain>
    </source>
</reference>
<feature type="signal peptide" evidence="2">
    <location>
        <begin position="1"/>
        <end position="28"/>
    </location>
</feature>
<accession>A0A9W6IRY6</accession>
<evidence type="ECO:0000256" key="2">
    <source>
        <dbReference type="SAM" id="SignalP"/>
    </source>
</evidence>
<gene>
    <name evidence="3" type="ORF">GCM10008170_14460</name>
    <name evidence="4" type="ORF">JOD31_000347</name>
</gene>
<name>A0A9W6IRY6_9HYPH</name>
<dbReference type="RefSeq" id="WP_204948592.1">
    <property type="nucleotide sequence ID" value="NZ_BSFF01000002.1"/>
</dbReference>
<comment type="caution">
    <text evidence="3">The sequence shown here is derived from an EMBL/GenBank/DDBJ whole genome shotgun (WGS) entry which is preliminary data.</text>
</comment>
<organism evidence="3 6">
    <name type="scientific">Methylopila capsulata</name>
    <dbReference type="NCBI Taxonomy" id="61654"/>
    <lineage>
        <taxon>Bacteria</taxon>
        <taxon>Pseudomonadati</taxon>
        <taxon>Pseudomonadota</taxon>
        <taxon>Alphaproteobacteria</taxon>
        <taxon>Hyphomicrobiales</taxon>
        <taxon>Methylopilaceae</taxon>
        <taxon>Methylopila</taxon>
    </lineage>
</organism>
<keyword evidence="5" id="KW-1185">Reference proteome</keyword>
<feature type="compositionally biased region" description="Pro residues" evidence="1">
    <location>
        <begin position="45"/>
        <end position="55"/>
    </location>
</feature>
<feature type="region of interest" description="Disordered" evidence="1">
    <location>
        <begin position="183"/>
        <end position="205"/>
    </location>
</feature>
<keyword evidence="2" id="KW-0732">Signal</keyword>
<dbReference type="EMBL" id="JAFBCY010000001">
    <property type="protein sequence ID" value="MBM7850135.1"/>
    <property type="molecule type" value="Genomic_DNA"/>
</dbReference>
<dbReference type="AlphaFoldDB" id="A0A9W6IRY6"/>
<feature type="chain" id="PRO_5040750164" evidence="2">
    <location>
        <begin position="29"/>
        <end position="244"/>
    </location>
</feature>
<evidence type="ECO:0000313" key="4">
    <source>
        <dbReference type="EMBL" id="MBM7850135.1"/>
    </source>
</evidence>